<evidence type="ECO:0000256" key="1">
    <source>
        <dbReference type="SAM" id="MobiDB-lite"/>
    </source>
</evidence>
<dbReference type="STRING" id="156889.Mmc1_3113"/>
<keyword evidence="2" id="KW-0812">Transmembrane</keyword>
<dbReference type="OrthoDB" id="8477583at2"/>
<keyword evidence="2" id="KW-0472">Membrane</keyword>
<keyword evidence="4" id="KW-1185">Reference proteome</keyword>
<feature type="transmembrane region" description="Helical" evidence="2">
    <location>
        <begin position="522"/>
        <end position="544"/>
    </location>
</feature>
<dbReference type="HOGENOM" id="CLU_456283_0_0_5"/>
<feature type="transmembrane region" description="Helical" evidence="2">
    <location>
        <begin position="479"/>
        <end position="501"/>
    </location>
</feature>
<reference evidence="3 4" key="2">
    <citation type="journal article" date="2012" name="Int. J. Syst. Evol. Microbiol.">
        <title>Magnetococcus marinus gen. nov., sp. nov., a marine, magnetotactic bacterium that represents a novel lineage (Magnetococcaceae fam. nov.; Magnetococcales ord. nov.) at the base of the Alphaproteobacteria.</title>
        <authorList>
            <person name="Bazylinski D.A."/>
            <person name="Williams T.J."/>
            <person name="Lefevre C.T."/>
            <person name="Berg R.J."/>
            <person name="Zhang C.L."/>
            <person name="Bowser S.S."/>
            <person name="Dean A.J."/>
            <person name="Beveridge T.J."/>
        </authorList>
    </citation>
    <scope>NUCLEOTIDE SEQUENCE [LARGE SCALE GENOMIC DNA]</scope>
    <source>
        <strain evidence="4">ATCC BAA-1437 / JCM 17883 / MC-1</strain>
    </source>
</reference>
<dbReference type="Proteomes" id="UP000002586">
    <property type="component" value="Chromosome"/>
</dbReference>
<feature type="transmembrane region" description="Helical" evidence="2">
    <location>
        <begin position="59"/>
        <end position="77"/>
    </location>
</feature>
<reference evidence="4" key="1">
    <citation type="journal article" date="2009" name="Appl. Environ. Microbiol.">
        <title>Complete genome sequence of the chemolithoautotrophic marine magnetotactic coccus strain MC-1.</title>
        <authorList>
            <person name="Schubbe S."/>
            <person name="Williams T.J."/>
            <person name="Xie G."/>
            <person name="Kiss H.E."/>
            <person name="Brettin T.S."/>
            <person name="Martinez D."/>
            <person name="Ross C.A."/>
            <person name="Schuler D."/>
            <person name="Cox B.L."/>
            <person name="Nealson K.H."/>
            <person name="Bazylinski D.A."/>
        </authorList>
    </citation>
    <scope>NUCLEOTIDE SEQUENCE [LARGE SCALE GENOMIC DNA]</scope>
    <source>
        <strain evidence="4">ATCC BAA-1437 / JCM 17883 / MC-1</strain>
    </source>
</reference>
<proteinExistence type="predicted"/>
<organism evidence="3 4">
    <name type="scientific">Magnetococcus marinus (strain ATCC BAA-1437 / JCM 17883 / MC-1)</name>
    <dbReference type="NCBI Taxonomy" id="156889"/>
    <lineage>
        <taxon>Bacteria</taxon>
        <taxon>Pseudomonadati</taxon>
        <taxon>Pseudomonadota</taxon>
        <taxon>Magnetococcia</taxon>
        <taxon>Magnetococcales</taxon>
        <taxon>Magnetococcaceae</taxon>
        <taxon>Magnetococcus</taxon>
    </lineage>
</organism>
<evidence type="ECO:0000313" key="3">
    <source>
        <dbReference type="EMBL" id="ABK45603.1"/>
    </source>
</evidence>
<keyword evidence="2" id="KW-1133">Transmembrane helix</keyword>
<dbReference type="EMBL" id="CP000471">
    <property type="protein sequence ID" value="ABK45603.1"/>
    <property type="molecule type" value="Genomic_DNA"/>
</dbReference>
<feature type="transmembrane region" description="Helical" evidence="2">
    <location>
        <begin position="582"/>
        <end position="602"/>
    </location>
</feature>
<dbReference type="RefSeq" id="WP_011714666.1">
    <property type="nucleotide sequence ID" value="NC_008576.1"/>
</dbReference>
<sequence>MDSGNPPEIRRAKPPRSSLPRRPKRRFRLFPVWFRLGFVAYRRSYACSGFGCEGGGRDFAWLTLLLTLVTALALLLVTSRTSFLDRMTDALLGSLRPYGVPVWVTSHWQNHDGIGRDTLAQVQSLKAKFPHLQVHPYRRLEGGRPRINLPGTNSWSIQPKFVGWAVYPDDPLWQLSLSLEQRGQKNPDWLGLPLEIVLNERLFARHFDYRAYREELLTELPADKRYTLPERIDRDNLPGTFSTLWMRVTVGQGEQFLPFRVRWIPHIPAMEEVAFLFPLTTYHALLAAYHLPDLKYDPLQEGGNARGDLHALYRKGFDRGGVSTYVQCIQEAVKETGLTGVPMISDSRCPRPESIALDTPVEGKTDWDAMAHDAIHQLWLPCHKLARDDTVRGTICPGSSRRYEERQPQFVPWDVTGYGTAFATLHVYVPARSLTDLLEQLKELRVGDNQLAFNIHPKYQDALNRFNLLNDVLTHMVPAFALVVGSLLAALLLAQIGTLLGHRKHHYGMLMTRGMTWMGIHFKVYLQMSLAMLFAGGLALWGTVELVRIYLDRQFADALAHYRELLNPSLGLEGLPMPWLEMGLTLAVIYVTVLVVTFLLLIKLPLRWGAAPSDLLHGE</sequence>
<dbReference type="KEGG" id="mgm:Mmc1_3113"/>
<dbReference type="AlphaFoldDB" id="A0LCB0"/>
<evidence type="ECO:0000256" key="2">
    <source>
        <dbReference type="SAM" id="Phobius"/>
    </source>
</evidence>
<feature type="region of interest" description="Disordered" evidence="1">
    <location>
        <begin position="1"/>
        <end position="22"/>
    </location>
</feature>
<evidence type="ECO:0000313" key="4">
    <source>
        <dbReference type="Proteomes" id="UP000002586"/>
    </source>
</evidence>
<gene>
    <name evidence="3" type="ordered locus">Mmc1_3113</name>
</gene>
<protein>
    <submittedName>
        <fullName evidence="3">Uncharacterized protein</fullName>
    </submittedName>
</protein>
<name>A0LCB0_MAGMM</name>
<accession>A0LCB0</accession>